<evidence type="ECO:0000313" key="2">
    <source>
        <dbReference type="Proteomes" id="UP001602245"/>
    </source>
</evidence>
<protein>
    <recommendedName>
        <fullName evidence="3">Metallothionein</fullName>
    </recommendedName>
</protein>
<dbReference type="Proteomes" id="UP001602245">
    <property type="component" value="Unassembled WGS sequence"/>
</dbReference>
<dbReference type="EMBL" id="JBIAZU010000012">
    <property type="protein sequence ID" value="MFF5297585.1"/>
    <property type="molecule type" value="Genomic_DNA"/>
</dbReference>
<organism evidence="1 2">
    <name type="scientific">Paractinoplanes globisporus</name>
    <dbReference type="NCBI Taxonomy" id="113565"/>
    <lineage>
        <taxon>Bacteria</taxon>
        <taxon>Bacillati</taxon>
        <taxon>Actinomycetota</taxon>
        <taxon>Actinomycetes</taxon>
        <taxon>Micromonosporales</taxon>
        <taxon>Micromonosporaceae</taxon>
        <taxon>Paractinoplanes</taxon>
    </lineage>
</organism>
<evidence type="ECO:0008006" key="3">
    <source>
        <dbReference type="Google" id="ProtNLM"/>
    </source>
</evidence>
<gene>
    <name evidence="1" type="ORF">ACFY35_49835</name>
</gene>
<name>A0ABW6WY86_9ACTN</name>
<reference evidence="1 2" key="1">
    <citation type="submission" date="2024-10" db="EMBL/GenBank/DDBJ databases">
        <title>The Natural Products Discovery Center: Release of the First 8490 Sequenced Strains for Exploring Actinobacteria Biosynthetic Diversity.</title>
        <authorList>
            <person name="Kalkreuter E."/>
            <person name="Kautsar S.A."/>
            <person name="Yang D."/>
            <person name="Bader C.D."/>
            <person name="Teijaro C.N."/>
            <person name="Fluegel L."/>
            <person name="Davis C.M."/>
            <person name="Simpson J.R."/>
            <person name="Lauterbach L."/>
            <person name="Steele A.D."/>
            <person name="Gui C."/>
            <person name="Meng S."/>
            <person name="Li G."/>
            <person name="Viehrig K."/>
            <person name="Ye F."/>
            <person name="Su P."/>
            <person name="Kiefer A.F."/>
            <person name="Nichols A."/>
            <person name="Cepeda A.J."/>
            <person name="Yan W."/>
            <person name="Fan B."/>
            <person name="Jiang Y."/>
            <person name="Adhikari A."/>
            <person name="Zheng C.-J."/>
            <person name="Schuster L."/>
            <person name="Cowan T.M."/>
            <person name="Smanski M.J."/>
            <person name="Chevrette M.G."/>
            <person name="De Carvalho L.P.S."/>
            <person name="Shen B."/>
        </authorList>
    </citation>
    <scope>NUCLEOTIDE SEQUENCE [LARGE SCALE GENOMIC DNA]</scope>
    <source>
        <strain evidence="1 2">NPDC000087</strain>
    </source>
</reference>
<accession>A0ABW6WY86</accession>
<proteinExistence type="predicted"/>
<dbReference type="RefSeq" id="WP_020513921.1">
    <property type="nucleotide sequence ID" value="NZ_JBIAZU010000012.1"/>
</dbReference>
<sequence>MNDTDTSGGFAVDPADALTVTGSDGCCGTALKLPAAGGPCCGTQAEASAESSCCGGAAKSTAVAAGQGCCG</sequence>
<keyword evidence="2" id="KW-1185">Reference proteome</keyword>
<comment type="caution">
    <text evidence="1">The sequence shown here is derived from an EMBL/GenBank/DDBJ whole genome shotgun (WGS) entry which is preliminary data.</text>
</comment>
<evidence type="ECO:0000313" key="1">
    <source>
        <dbReference type="EMBL" id="MFF5297585.1"/>
    </source>
</evidence>